<gene>
    <name evidence="2" type="ORF">SKAU_G00084150</name>
</gene>
<protein>
    <submittedName>
        <fullName evidence="2">Uncharacterized protein</fullName>
    </submittedName>
</protein>
<keyword evidence="3" id="KW-1185">Reference proteome</keyword>
<organism evidence="2 3">
    <name type="scientific">Synaphobranchus kaupii</name>
    <name type="common">Kaup's arrowtooth eel</name>
    <dbReference type="NCBI Taxonomy" id="118154"/>
    <lineage>
        <taxon>Eukaryota</taxon>
        <taxon>Metazoa</taxon>
        <taxon>Chordata</taxon>
        <taxon>Craniata</taxon>
        <taxon>Vertebrata</taxon>
        <taxon>Euteleostomi</taxon>
        <taxon>Actinopterygii</taxon>
        <taxon>Neopterygii</taxon>
        <taxon>Teleostei</taxon>
        <taxon>Anguilliformes</taxon>
        <taxon>Synaphobranchidae</taxon>
        <taxon>Synaphobranchus</taxon>
    </lineage>
</organism>
<evidence type="ECO:0000313" key="2">
    <source>
        <dbReference type="EMBL" id="KAJ8368387.1"/>
    </source>
</evidence>
<reference evidence="2" key="1">
    <citation type="journal article" date="2023" name="Science">
        <title>Genome structures resolve the early diversification of teleost fishes.</title>
        <authorList>
            <person name="Parey E."/>
            <person name="Louis A."/>
            <person name="Montfort J."/>
            <person name="Bouchez O."/>
            <person name="Roques C."/>
            <person name="Iampietro C."/>
            <person name="Lluch J."/>
            <person name="Castinel A."/>
            <person name="Donnadieu C."/>
            <person name="Desvignes T."/>
            <person name="Floi Bucao C."/>
            <person name="Jouanno E."/>
            <person name="Wen M."/>
            <person name="Mejri S."/>
            <person name="Dirks R."/>
            <person name="Jansen H."/>
            <person name="Henkel C."/>
            <person name="Chen W.J."/>
            <person name="Zahm M."/>
            <person name="Cabau C."/>
            <person name="Klopp C."/>
            <person name="Thompson A.W."/>
            <person name="Robinson-Rechavi M."/>
            <person name="Braasch I."/>
            <person name="Lecointre G."/>
            <person name="Bobe J."/>
            <person name="Postlethwait J.H."/>
            <person name="Berthelot C."/>
            <person name="Roest Crollius H."/>
            <person name="Guiguen Y."/>
        </authorList>
    </citation>
    <scope>NUCLEOTIDE SEQUENCE</scope>
    <source>
        <strain evidence="2">WJC10195</strain>
    </source>
</reference>
<dbReference type="AlphaFoldDB" id="A0A9Q1J4S2"/>
<dbReference type="EMBL" id="JAINUF010000003">
    <property type="protein sequence ID" value="KAJ8368387.1"/>
    <property type="molecule type" value="Genomic_DNA"/>
</dbReference>
<proteinExistence type="predicted"/>
<accession>A0A9Q1J4S2</accession>
<dbReference type="Proteomes" id="UP001152622">
    <property type="component" value="Chromosome 3"/>
</dbReference>
<feature type="region of interest" description="Disordered" evidence="1">
    <location>
        <begin position="1"/>
        <end position="28"/>
    </location>
</feature>
<evidence type="ECO:0000256" key="1">
    <source>
        <dbReference type="SAM" id="MobiDB-lite"/>
    </source>
</evidence>
<evidence type="ECO:0000313" key="3">
    <source>
        <dbReference type="Proteomes" id="UP001152622"/>
    </source>
</evidence>
<comment type="caution">
    <text evidence="2">The sequence shown here is derived from an EMBL/GenBank/DDBJ whole genome shotgun (WGS) entry which is preliminary data.</text>
</comment>
<name>A0A9Q1J4S2_SYNKA</name>
<sequence length="79" mass="9154">MYEPEEEPQLAVADKEEKGPNPRSAQSVKEWAERRMAWAWLFSDPHTEPCLFEQLLGASQGRDQQQRLNRLTARGNLET</sequence>